<dbReference type="OrthoDB" id="2919029at2759"/>
<reference evidence="1 3" key="1">
    <citation type="submission" date="2020-01" db="EMBL/GenBank/DDBJ databases">
        <authorList>
            <consortium name="DOE Joint Genome Institute"/>
            <person name="Haridas S."/>
            <person name="Albert R."/>
            <person name="Binder M."/>
            <person name="Bloem J."/>
            <person name="Labutti K."/>
            <person name="Salamov A."/>
            <person name="Andreopoulos B."/>
            <person name="Baker S.E."/>
            <person name="Barry K."/>
            <person name="Bills G."/>
            <person name="Bluhm B.H."/>
            <person name="Cannon C."/>
            <person name="Castanera R."/>
            <person name="Culley D.E."/>
            <person name="Daum C."/>
            <person name="Ezra D."/>
            <person name="Gonzalez J.B."/>
            <person name="Henrissat B."/>
            <person name="Kuo A."/>
            <person name="Liang C."/>
            <person name="Lipzen A."/>
            <person name="Lutzoni F."/>
            <person name="Magnuson J."/>
            <person name="Mondo S."/>
            <person name="Nolan M."/>
            <person name="Ohm R."/>
            <person name="Pangilinan J."/>
            <person name="Park H.-J."/>
            <person name="Ramirez L."/>
            <person name="Alfaro M."/>
            <person name="Sun H."/>
            <person name="Tritt A."/>
            <person name="Yoshinaga Y."/>
            <person name="Zwiers L.-H."/>
            <person name="Turgeon B.G."/>
            <person name="Goodwin S.B."/>
            <person name="Spatafora J.W."/>
            <person name="Crous P.W."/>
            <person name="Grigoriev I.V."/>
        </authorList>
    </citation>
    <scope>NUCLEOTIDE SEQUENCE</scope>
    <source>
        <strain evidence="1 3">CBS 781.70</strain>
    </source>
</reference>
<dbReference type="Proteomes" id="UP000504638">
    <property type="component" value="Unplaced"/>
</dbReference>
<protein>
    <recommendedName>
        <fullName evidence="4">Fungal N-terminal domain-containing protein</fullName>
    </recommendedName>
</protein>
<dbReference type="RefSeq" id="XP_033537024.1">
    <property type="nucleotide sequence ID" value="XM_033674198.1"/>
</dbReference>
<evidence type="ECO:0008006" key="4">
    <source>
        <dbReference type="Google" id="ProtNLM"/>
    </source>
</evidence>
<reference evidence="3" key="3">
    <citation type="submission" date="2025-04" db="UniProtKB">
        <authorList>
            <consortium name="RefSeq"/>
        </authorList>
    </citation>
    <scope>IDENTIFICATION</scope>
    <source>
        <strain evidence="3">CBS 781.70</strain>
    </source>
</reference>
<name>A0A6G1GBG6_9PEZI</name>
<reference evidence="3" key="2">
    <citation type="submission" date="2020-04" db="EMBL/GenBank/DDBJ databases">
        <authorList>
            <consortium name="NCBI Genome Project"/>
        </authorList>
    </citation>
    <scope>NUCLEOTIDE SEQUENCE</scope>
    <source>
        <strain evidence="3">CBS 781.70</strain>
    </source>
</reference>
<evidence type="ECO:0000313" key="3">
    <source>
        <dbReference type="RefSeq" id="XP_033537024.1"/>
    </source>
</evidence>
<dbReference type="EMBL" id="ML975151">
    <property type="protein sequence ID" value="KAF1815393.1"/>
    <property type="molecule type" value="Genomic_DNA"/>
</dbReference>
<keyword evidence="2" id="KW-1185">Reference proteome</keyword>
<proteinExistence type="predicted"/>
<dbReference type="AlphaFoldDB" id="A0A6G1GBG6"/>
<organism evidence="1">
    <name type="scientific">Eremomyces bilateralis CBS 781.70</name>
    <dbReference type="NCBI Taxonomy" id="1392243"/>
    <lineage>
        <taxon>Eukaryota</taxon>
        <taxon>Fungi</taxon>
        <taxon>Dikarya</taxon>
        <taxon>Ascomycota</taxon>
        <taxon>Pezizomycotina</taxon>
        <taxon>Dothideomycetes</taxon>
        <taxon>Dothideomycetes incertae sedis</taxon>
        <taxon>Eremomycetales</taxon>
        <taxon>Eremomycetaceae</taxon>
        <taxon>Eremomyces</taxon>
    </lineage>
</organism>
<evidence type="ECO:0000313" key="1">
    <source>
        <dbReference type="EMBL" id="KAF1815393.1"/>
    </source>
</evidence>
<sequence length="139" mass="15995">MDPFSAISSVFQIAGVLIAYITDFRNAPKELNDCAIEISHLTLLFTQIRLRAAYCDDTDRKFGDVWQTLVNDYEDDGPIQQYACTLNELHKMLPKPGNKSSAFSHRIRYHFNHQQISRILARLQRTTSIFQLALEMDVS</sequence>
<evidence type="ECO:0000313" key="2">
    <source>
        <dbReference type="Proteomes" id="UP000504638"/>
    </source>
</evidence>
<accession>A0A6G1GBG6</accession>
<gene>
    <name evidence="1 3" type="ORF">P152DRAFT_183946</name>
</gene>
<dbReference type="GeneID" id="54414768"/>